<keyword evidence="3" id="KW-1003">Cell membrane</keyword>
<comment type="subcellular location">
    <subcellularLocation>
        <location evidence="1">Cell membrane</location>
        <topology evidence="1">Multi-pass membrane protein</topology>
    </subcellularLocation>
</comment>
<comment type="caution">
    <text evidence="7">The sequence shown here is derived from an EMBL/GenBank/DDBJ whole genome shotgun (WGS) entry which is preliminary data.</text>
</comment>
<keyword evidence="4" id="KW-0812">Transmembrane</keyword>
<keyword evidence="8" id="KW-1185">Reference proteome</keyword>
<evidence type="ECO:0000256" key="1">
    <source>
        <dbReference type="ARBA" id="ARBA00004651"/>
    </source>
</evidence>
<dbReference type="Pfam" id="PF03626">
    <property type="entry name" value="COX4_pro"/>
    <property type="match status" value="1"/>
</dbReference>
<evidence type="ECO:0000256" key="3">
    <source>
        <dbReference type="ARBA" id="ARBA00022475"/>
    </source>
</evidence>
<dbReference type="STRING" id="157733.AB986_05905"/>
<dbReference type="InterPro" id="IPR050968">
    <property type="entry name" value="Cytochrome_c_oxidase_bac_sub4"/>
</dbReference>
<protein>
    <submittedName>
        <fullName evidence="7">Uncharacterized protein</fullName>
    </submittedName>
</protein>
<evidence type="ECO:0000256" key="5">
    <source>
        <dbReference type="ARBA" id="ARBA00022989"/>
    </source>
</evidence>
<dbReference type="EMBL" id="LELK01000001">
    <property type="protein sequence ID" value="KMM38799.1"/>
    <property type="molecule type" value="Genomic_DNA"/>
</dbReference>
<proteinExistence type="inferred from homology"/>
<organism evidence="7 8">
    <name type="scientific">Guptibacillus hwajinpoensis</name>
    <dbReference type="NCBI Taxonomy" id="208199"/>
    <lineage>
        <taxon>Bacteria</taxon>
        <taxon>Bacillati</taxon>
        <taxon>Bacillota</taxon>
        <taxon>Bacilli</taxon>
        <taxon>Bacillales</taxon>
        <taxon>Guptibacillaceae</taxon>
        <taxon>Guptibacillus</taxon>
    </lineage>
</organism>
<dbReference type="GeneID" id="301328407"/>
<dbReference type="RefSeq" id="WP_048309935.1">
    <property type="nucleotide sequence ID" value="NZ_CP119526.1"/>
</dbReference>
<dbReference type="GO" id="GO:0009486">
    <property type="term" value="F:cytochrome bo3 ubiquinol oxidase activity"/>
    <property type="evidence" value="ECO:0007669"/>
    <property type="project" value="TreeGrafter"/>
</dbReference>
<keyword evidence="6" id="KW-0472">Membrane</keyword>
<name>A0A0J6D3E7_9BACL</name>
<evidence type="ECO:0000256" key="4">
    <source>
        <dbReference type="ARBA" id="ARBA00022692"/>
    </source>
</evidence>
<evidence type="ECO:0000313" key="7">
    <source>
        <dbReference type="EMBL" id="KMM38799.1"/>
    </source>
</evidence>
<dbReference type="PANTHER" id="PTHR36835">
    <property type="entry name" value="CYTOCHROME BO(3) UBIQUINOL OXIDASE SUBUNIT 4"/>
    <property type="match status" value="1"/>
</dbReference>
<keyword evidence="5" id="KW-1133">Transmembrane helix</keyword>
<accession>A0A0J6D3E7</accession>
<dbReference type="AlphaFoldDB" id="A0A0J6D3E7"/>
<dbReference type="Proteomes" id="UP000035996">
    <property type="component" value="Unassembled WGS sequence"/>
</dbReference>
<dbReference type="GO" id="GO:0005886">
    <property type="term" value="C:plasma membrane"/>
    <property type="evidence" value="ECO:0007669"/>
    <property type="project" value="UniProtKB-SubCell"/>
</dbReference>
<dbReference type="InterPro" id="IPR005171">
    <property type="entry name" value="Cyt_c_oxidase_su4_prok"/>
</dbReference>
<evidence type="ECO:0000256" key="6">
    <source>
        <dbReference type="ARBA" id="ARBA00023136"/>
    </source>
</evidence>
<dbReference type="PANTHER" id="PTHR36835:SF1">
    <property type="entry name" value="CYTOCHROME BO(3) UBIQUINOL OXIDASE SUBUNIT 4"/>
    <property type="match status" value="1"/>
</dbReference>
<dbReference type="GO" id="GO:0019646">
    <property type="term" value="P:aerobic electron transport chain"/>
    <property type="evidence" value="ECO:0007669"/>
    <property type="project" value="TreeGrafter"/>
</dbReference>
<dbReference type="GO" id="GO:0009319">
    <property type="term" value="C:cytochrome o ubiquinol oxidase complex"/>
    <property type="evidence" value="ECO:0007669"/>
    <property type="project" value="TreeGrafter"/>
</dbReference>
<sequence length="114" mass="12879">MAHHEGTETVSEHDQSHLDIHHKIAHEKEFKQQIVSFAMMIFLTMIAFIAVASDAISDAFTVVFIMILAGIQLVFQLYMFMHLSHKGHQYPAWGIFFGVFVAGTAVIALMGMIW</sequence>
<dbReference type="GO" id="GO:0015078">
    <property type="term" value="F:proton transmembrane transporter activity"/>
    <property type="evidence" value="ECO:0007669"/>
    <property type="project" value="TreeGrafter"/>
</dbReference>
<reference evidence="7" key="1">
    <citation type="submission" date="2015-06" db="EMBL/GenBank/DDBJ databases">
        <authorList>
            <person name="Liu B."/>
            <person name="Wang J."/>
            <person name="Zhu Y."/>
            <person name="Liu G."/>
            <person name="Chen Q."/>
            <person name="Zheng C."/>
            <person name="Che J."/>
            <person name="Ge C."/>
            <person name="Shi H."/>
            <person name="Pan Z."/>
            <person name="Liu X."/>
        </authorList>
    </citation>
    <scope>NUCLEOTIDE SEQUENCE [LARGE SCALE GENOMIC DNA]</scope>
    <source>
        <strain evidence="7">DSM 16346</strain>
    </source>
</reference>
<comment type="similarity">
    <text evidence="2">Belongs to the cytochrome c oxidase bacterial subunit 4 family.</text>
</comment>
<evidence type="ECO:0000313" key="8">
    <source>
        <dbReference type="Proteomes" id="UP000035996"/>
    </source>
</evidence>
<evidence type="ECO:0000256" key="2">
    <source>
        <dbReference type="ARBA" id="ARBA00008079"/>
    </source>
</evidence>
<dbReference type="GO" id="GO:0015990">
    <property type="term" value="P:electron transport coupled proton transport"/>
    <property type="evidence" value="ECO:0007669"/>
    <property type="project" value="TreeGrafter"/>
</dbReference>
<gene>
    <name evidence="7" type="ORF">AB986_05905</name>
</gene>
<dbReference type="OrthoDB" id="2989516at2"/>